<protein>
    <submittedName>
        <fullName evidence="7">TspO protein</fullName>
    </submittedName>
</protein>
<evidence type="ECO:0000256" key="3">
    <source>
        <dbReference type="ARBA" id="ARBA00022692"/>
    </source>
</evidence>
<gene>
    <name evidence="7" type="ORF">B4N89_00225</name>
</gene>
<dbReference type="GO" id="GO:0033013">
    <property type="term" value="P:tetrapyrrole metabolic process"/>
    <property type="evidence" value="ECO:0007669"/>
    <property type="project" value="UniProtKB-ARBA"/>
</dbReference>
<dbReference type="GO" id="GO:0016020">
    <property type="term" value="C:membrane"/>
    <property type="evidence" value="ECO:0007669"/>
    <property type="project" value="UniProtKB-SubCell"/>
</dbReference>
<dbReference type="PIRSF" id="PIRSF005859">
    <property type="entry name" value="PBR"/>
    <property type="match status" value="1"/>
</dbReference>
<comment type="similarity">
    <text evidence="2">Belongs to the TspO/BZRP family.</text>
</comment>
<evidence type="ECO:0000313" key="7">
    <source>
        <dbReference type="EMBL" id="OPC84713.1"/>
    </source>
</evidence>
<evidence type="ECO:0000313" key="8">
    <source>
        <dbReference type="Proteomes" id="UP000190037"/>
    </source>
</evidence>
<dbReference type="OrthoDB" id="9795496at2"/>
<dbReference type="InterPro" id="IPR038330">
    <property type="entry name" value="TspO/MBR-related_sf"/>
</dbReference>
<evidence type="ECO:0000256" key="4">
    <source>
        <dbReference type="ARBA" id="ARBA00022989"/>
    </source>
</evidence>
<feature type="transmembrane region" description="Helical" evidence="6">
    <location>
        <begin position="64"/>
        <end position="85"/>
    </location>
</feature>
<dbReference type="Proteomes" id="UP000190037">
    <property type="component" value="Unassembled WGS sequence"/>
</dbReference>
<dbReference type="PANTHER" id="PTHR10057">
    <property type="entry name" value="PERIPHERAL-TYPE BENZODIAZEPINE RECEPTOR"/>
    <property type="match status" value="1"/>
</dbReference>
<sequence>MAVAATAVIGARAVDPDDAWYRRLDKPPWQPPGWAFGAVWTPVYASVAAAGGRALRRTGGAPRTALAAGLATNLALNAAWNWMFFRLRSPIAGLVGTLALDASNAHLIRLTARADPTAAALLAPYTAWCAFATVLNADIARRNTRAPRRRNLHRSSVPSQ</sequence>
<dbReference type="FunFam" id="1.20.1260.100:FF:000001">
    <property type="entry name" value="translocator protein 2"/>
    <property type="match status" value="1"/>
</dbReference>
<dbReference type="PANTHER" id="PTHR10057:SF0">
    <property type="entry name" value="TRANSLOCATOR PROTEIN"/>
    <property type="match status" value="1"/>
</dbReference>
<keyword evidence="8" id="KW-1185">Reference proteome</keyword>
<dbReference type="Pfam" id="PF03073">
    <property type="entry name" value="TspO_MBR"/>
    <property type="match status" value="1"/>
</dbReference>
<dbReference type="STRING" id="159449.B4N89_00225"/>
<dbReference type="EMBL" id="MWQN01000001">
    <property type="protein sequence ID" value="OPC84713.1"/>
    <property type="molecule type" value="Genomic_DNA"/>
</dbReference>
<keyword evidence="4 6" id="KW-1133">Transmembrane helix</keyword>
<accession>A0A1T3P6P0</accession>
<comment type="caution">
    <text evidence="7">The sequence shown here is derived from an EMBL/GenBank/DDBJ whole genome shotgun (WGS) entry which is preliminary data.</text>
</comment>
<evidence type="ECO:0000256" key="1">
    <source>
        <dbReference type="ARBA" id="ARBA00004141"/>
    </source>
</evidence>
<keyword evidence="3 6" id="KW-0812">Transmembrane</keyword>
<comment type="subcellular location">
    <subcellularLocation>
        <location evidence="1">Membrane</location>
        <topology evidence="1">Multi-pass membrane protein</topology>
    </subcellularLocation>
</comment>
<dbReference type="InterPro" id="IPR004307">
    <property type="entry name" value="TspO_MBR"/>
</dbReference>
<keyword evidence="5 6" id="KW-0472">Membrane</keyword>
<evidence type="ECO:0000256" key="2">
    <source>
        <dbReference type="ARBA" id="ARBA00007524"/>
    </source>
</evidence>
<organism evidence="7 8">
    <name type="scientific">Embleya scabrispora</name>
    <dbReference type="NCBI Taxonomy" id="159449"/>
    <lineage>
        <taxon>Bacteria</taxon>
        <taxon>Bacillati</taxon>
        <taxon>Actinomycetota</taxon>
        <taxon>Actinomycetes</taxon>
        <taxon>Kitasatosporales</taxon>
        <taxon>Streptomycetaceae</taxon>
        <taxon>Embleya</taxon>
    </lineage>
</organism>
<reference evidence="7 8" key="1">
    <citation type="submission" date="2017-03" db="EMBL/GenBank/DDBJ databases">
        <title>Draft genome sequence of Streptomyces scabrisporus NF3, endophyte isolated from Amphipterygium adstringens.</title>
        <authorList>
            <person name="Vazquez M."/>
            <person name="Ceapa C.D."/>
            <person name="Rodriguez Luna D."/>
            <person name="Sanchez Esquivel S."/>
        </authorList>
    </citation>
    <scope>NUCLEOTIDE SEQUENCE [LARGE SCALE GENOMIC DNA]</scope>
    <source>
        <strain evidence="7 8">NF3</strain>
    </source>
</reference>
<feature type="transmembrane region" description="Helical" evidence="6">
    <location>
        <begin position="118"/>
        <end position="140"/>
    </location>
</feature>
<evidence type="ECO:0000256" key="6">
    <source>
        <dbReference type="SAM" id="Phobius"/>
    </source>
</evidence>
<dbReference type="CDD" id="cd15904">
    <property type="entry name" value="TSPO_MBR"/>
    <property type="match status" value="1"/>
</dbReference>
<dbReference type="Gene3D" id="1.20.1260.100">
    <property type="entry name" value="TspO/MBR protein"/>
    <property type="match status" value="1"/>
</dbReference>
<evidence type="ECO:0000256" key="5">
    <source>
        <dbReference type="ARBA" id="ARBA00023136"/>
    </source>
</evidence>
<name>A0A1T3P6P0_9ACTN</name>
<proteinExistence type="inferred from homology"/>
<feature type="transmembrane region" description="Helical" evidence="6">
    <location>
        <begin position="33"/>
        <end position="52"/>
    </location>
</feature>
<dbReference type="AlphaFoldDB" id="A0A1T3P6P0"/>